<sequence>MGLIESLIWIPDKISLWVTTYTFFITSVEPIVPCNWQPCYTKDVQQAHRTPNIMCVTYCAVAAAAHSTVPQAVNRARGVSVATPTNPPCPEDFLQKSSRFHSKSPASGKALRLVL</sequence>
<reference evidence="1" key="1">
    <citation type="submission" date="2022-06" db="EMBL/GenBank/DDBJ databases">
        <authorList>
            <consortium name="SYNGENTA / RWTH Aachen University"/>
        </authorList>
    </citation>
    <scope>NUCLEOTIDE SEQUENCE</scope>
</reference>
<dbReference type="Proteomes" id="UP001153365">
    <property type="component" value="Unassembled WGS sequence"/>
</dbReference>
<dbReference type="AlphaFoldDB" id="A0AAV0BRY4"/>
<dbReference type="EMBL" id="CALTRL010006032">
    <property type="protein sequence ID" value="CAH7688966.1"/>
    <property type="molecule type" value="Genomic_DNA"/>
</dbReference>
<comment type="caution">
    <text evidence="1">The sequence shown here is derived from an EMBL/GenBank/DDBJ whole genome shotgun (WGS) entry which is preliminary data.</text>
</comment>
<evidence type="ECO:0000313" key="1">
    <source>
        <dbReference type="EMBL" id="CAH7688966.1"/>
    </source>
</evidence>
<organism evidence="1 2">
    <name type="scientific">Phakopsora pachyrhizi</name>
    <name type="common">Asian soybean rust disease fungus</name>
    <dbReference type="NCBI Taxonomy" id="170000"/>
    <lineage>
        <taxon>Eukaryota</taxon>
        <taxon>Fungi</taxon>
        <taxon>Dikarya</taxon>
        <taxon>Basidiomycota</taxon>
        <taxon>Pucciniomycotina</taxon>
        <taxon>Pucciniomycetes</taxon>
        <taxon>Pucciniales</taxon>
        <taxon>Phakopsoraceae</taxon>
        <taxon>Phakopsora</taxon>
    </lineage>
</organism>
<name>A0AAV0BRY4_PHAPC</name>
<keyword evidence="2" id="KW-1185">Reference proteome</keyword>
<proteinExistence type="predicted"/>
<protein>
    <submittedName>
        <fullName evidence="1">Uncharacterized protein</fullName>
    </submittedName>
</protein>
<accession>A0AAV0BRY4</accession>
<evidence type="ECO:0000313" key="2">
    <source>
        <dbReference type="Proteomes" id="UP001153365"/>
    </source>
</evidence>
<gene>
    <name evidence="1" type="ORF">PPACK8108_LOCUS24011</name>
</gene>